<evidence type="ECO:0008006" key="3">
    <source>
        <dbReference type="Google" id="ProtNLM"/>
    </source>
</evidence>
<dbReference type="EMBL" id="JACIFX010000031">
    <property type="protein sequence ID" value="MBB4233225.1"/>
    <property type="molecule type" value="Genomic_DNA"/>
</dbReference>
<proteinExistence type="predicted"/>
<name>A0ABR6J001_9HYPH</name>
<evidence type="ECO:0000313" key="1">
    <source>
        <dbReference type="EMBL" id="MBB4233225.1"/>
    </source>
</evidence>
<keyword evidence="2" id="KW-1185">Reference proteome</keyword>
<reference evidence="1 2" key="1">
    <citation type="submission" date="2020-08" db="EMBL/GenBank/DDBJ databases">
        <title>Genomic Encyclopedia of Type Strains, Phase IV (KMG-V): Genome sequencing to study the core and pangenomes of soil and plant-associated prokaryotes.</title>
        <authorList>
            <person name="Whitman W."/>
        </authorList>
    </citation>
    <scope>NUCLEOTIDE SEQUENCE [LARGE SCALE GENOMIC DNA]</scope>
    <source>
        <strain evidence="1 2">SEMIA 4087</strain>
    </source>
</reference>
<dbReference type="Proteomes" id="UP000551353">
    <property type="component" value="Unassembled WGS sequence"/>
</dbReference>
<protein>
    <recommendedName>
        <fullName evidence="3">RNA-directed DNA polymerase</fullName>
    </recommendedName>
</protein>
<organism evidence="1 2">
    <name type="scientific">Rhizobium mongolense</name>
    <dbReference type="NCBI Taxonomy" id="57676"/>
    <lineage>
        <taxon>Bacteria</taxon>
        <taxon>Pseudomonadati</taxon>
        <taxon>Pseudomonadota</taxon>
        <taxon>Alphaproteobacteria</taxon>
        <taxon>Hyphomicrobiales</taxon>
        <taxon>Rhizobiaceae</taxon>
        <taxon>Rhizobium/Agrobacterium group</taxon>
        <taxon>Rhizobium</taxon>
    </lineage>
</organism>
<sequence>MDRAKQYDIPKREVWEAYKRVRANQGAAGVDGQTIADFEADLSNNLYKLWNRMSSGSYFPPPVRRVDIPKAMARRGRWEFPQLPIASPKWWSNGSWNLFWSLSSTGIPTDTGPENRHSMRSVWRGSDVGAMPGFLILISGPSSTA</sequence>
<accession>A0ABR6J001</accession>
<gene>
    <name evidence="1" type="ORF">GGD56_007129</name>
</gene>
<evidence type="ECO:0000313" key="2">
    <source>
        <dbReference type="Proteomes" id="UP000551353"/>
    </source>
</evidence>
<comment type="caution">
    <text evidence="1">The sequence shown here is derived from an EMBL/GenBank/DDBJ whole genome shotgun (WGS) entry which is preliminary data.</text>
</comment>